<keyword evidence="4" id="KW-1185">Reference proteome</keyword>
<dbReference type="Proteomes" id="UP000799753">
    <property type="component" value="Unassembled WGS sequence"/>
</dbReference>
<proteinExistence type="predicted"/>
<feature type="transmembrane region" description="Helical" evidence="2">
    <location>
        <begin position="66"/>
        <end position="88"/>
    </location>
</feature>
<evidence type="ECO:0000313" key="3">
    <source>
        <dbReference type="EMBL" id="KAF2639462.1"/>
    </source>
</evidence>
<reference evidence="3" key="1">
    <citation type="journal article" date="2020" name="Stud. Mycol.">
        <title>101 Dothideomycetes genomes: a test case for predicting lifestyles and emergence of pathogens.</title>
        <authorList>
            <person name="Haridas S."/>
            <person name="Albert R."/>
            <person name="Binder M."/>
            <person name="Bloem J."/>
            <person name="Labutti K."/>
            <person name="Salamov A."/>
            <person name="Andreopoulos B."/>
            <person name="Baker S."/>
            <person name="Barry K."/>
            <person name="Bills G."/>
            <person name="Bluhm B."/>
            <person name="Cannon C."/>
            <person name="Castanera R."/>
            <person name="Culley D."/>
            <person name="Daum C."/>
            <person name="Ezra D."/>
            <person name="Gonzalez J."/>
            <person name="Henrissat B."/>
            <person name="Kuo A."/>
            <person name="Liang C."/>
            <person name="Lipzen A."/>
            <person name="Lutzoni F."/>
            <person name="Magnuson J."/>
            <person name="Mondo S."/>
            <person name="Nolan M."/>
            <person name="Ohm R."/>
            <person name="Pangilinan J."/>
            <person name="Park H.-J."/>
            <person name="Ramirez L."/>
            <person name="Alfaro M."/>
            <person name="Sun H."/>
            <person name="Tritt A."/>
            <person name="Yoshinaga Y."/>
            <person name="Zwiers L.-H."/>
            <person name="Turgeon B."/>
            <person name="Goodwin S."/>
            <person name="Spatafora J."/>
            <person name="Crous P."/>
            <person name="Grigoriev I."/>
        </authorList>
    </citation>
    <scope>NUCLEOTIDE SEQUENCE</scope>
    <source>
        <strain evidence="3">CBS 473.64</strain>
    </source>
</reference>
<feature type="region of interest" description="Disordered" evidence="1">
    <location>
        <begin position="102"/>
        <end position="124"/>
    </location>
</feature>
<evidence type="ECO:0000313" key="4">
    <source>
        <dbReference type="Proteomes" id="UP000799753"/>
    </source>
</evidence>
<dbReference type="AlphaFoldDB" id="A0A6A6RWR7"/>
<protein>
    <submittedName>
        <fullName evidence="3">Uncharacterized protein</fullName>
    </submittedName>
</protein>
<keyword evidence="2" id="KW-0812">Transmembrane</keyword>
<dbReference type="EMBL" id="MU006786">
    <property type="protein sequence ID" value="KAF2639462.1"/>
    <property type="molecule type" value="Genomic_DNA"/>
</dbReference>
<accession>A0A6A6RWR7</accession>
<evidence type="ECO:0000256" key="1">
    <source>
        <dbReference type="SAM" id="MobiDB-lite"/>
    </source>
</evidence>
<name>A0A6A6RWR7_9PLEO</name>
<sequence>MHNNVSHPSRLLLYNTTSSTPRTQISLIIDNMSPLNFSQVSHQTKFNTSVLGIDTQPTATLSKGQLTGIIIGAIGLIVVFSILIWIGILQIEWIRRGFAEKPPPEASMISGARDLESGRAGESSMESTKRHIASLRQWKKPVLRNSDDDSGWVDPGPEIADARGTGRLRPPVYNGAPYF</sequence>
<keyword evidence="2" id="KW-0472">Membrane</keyword>
<feature type="region of interest" description="Disordered" evidence="1">
    <location>
        <begin position="145"/>
        <end position="168"/>
    </location>
</feature>
<gene>
    <name evidence="3" type="ORF">P280DRAFT_37900</name>
</gene>
<keyword evidence="2" id="KW-1133">Transmembrane helix</keyword>
<organism evidence="3 4">
    <name type="scientific">Massarina eburnea CBS 473.64</name>
    <dbReference type="NCBI Taxonomy" id="1395130"/>
    <lineage>
        <taxon>Eukaryota</taxon>
        <taxon>Fungi</taxon>
        <taxon>Dikarya</taxon>
        <taxon>Ascomycota</taxon>
        <taxon>Pezizomycotina</taxon>
        <taxon>Dothideomycetes</taxon>
        <taxon>Pleosporomycetidae</taxon>
        <taxon>Pleosporales</taxon>
        <taxon>Massarineae</taxon>
        <taxon>Massarinaceae</taxon>
        <taxon>Massarina</taxon>
    </lineage>
</organism>
<evidence type="ECO:0000256" key="2">
    <source>
        <dbReference type="SAM" id="Phobius"/>
    </source>
</evidence>